<protein>
    <recommendedName>
        <fullName evidence="2">Ribbon-helix-helix protein CopG domain-containing protein</fullName>
    </recommendedName>
</protein>
<accession>A0A2R4NC87</accession>
<name>A0A2R4NC87_CLODI</name>
<gene>
    <name evidence="1" type="ORF">plasmid_LIBA6289_00060</name>
</gene>
<dbReference type="EMBL" id="MF547664">
    <property type="protein sequence ID" value="AVX33745.1"/>
    <property type="molecule type" value="Genomic_DNA"/>
</dbReference>
<keyword evidence="1" id="KW-0614">Plasmid</keyword>
<dbReference type="AlphaFoldDB" id="A0A2R4NC87"/>
<dbReference type="RefSeq" id="WP_172692599.1">
    <property type="nucleotide sequence ID" value="NZ_MF547664.1"/>
</dbReference>
<organism evidence="1">
    <name type="scientific">Clostridioides difficile</name>
    <name type="common">Peptoclostridium difficile</name>
    <dbReference type="NCBI Taxonomy" id="1496"/>
    <lineage>
        <taxon>Bacteria</taxon>
        <taxon>Bacillati</taxon>
        <taxon>Bacillota</taxon>
        <taxon>Clostridia</taxon>
        <taxon>Peptostreptococcales</taxon>
        <taxon>Peptostreptococcaceae</taxon>
        <taxon>Clostridioides</taxon>
    </lineage>
</organism>
<evidence type="ECO:0000313" key="1">
    <source>
        <dbReference type="EMBL" id="AVX33745.1"/>
    </source>
</evidence>
<evidence type="ECO:0008006" key="2">
    <source>
        <dbReference type="Google" id="ProtNLM"/>
    </source>
</evidence>
<geneLocation type="plasmid" evidence="1">
    <name>LIBA6289</name>
</geneLocation>
<proteinExistence type="predicted"/>
<reference evidence="1" key="1">
    <citation type="journal article" date="2018" name="Genome Biol. Evol.">
        <title>Two Groups of Cocirculating, Epidemic Clostridiodes difficile Strains Microdiversify through Different Mechanisms.</title>
        <authorList>
            <person name="Murillo T."/>
            <person name="Ramirez-Vargas G."/>
            <person name="Riedel T."/>
            <person name="Overmann J."/>
            <person name="Andersen J.M."/>
            <person name="Guzman-Verri C."/>
            <person name="Chaves-Olarte E."/>
            <person name="Rodriguez C."/>
        </authorList>
    </citation>
    <scope>NUCLEOTIDE SEQUENCE</scope>
    <source>
        <strain evidence="1">LIBA-6289</strain>
        <plasmid evidence="1">LIBA6289</plasmid>
    </source>
</reference>
<sequence length="103" mass="12163">MKPLKSLKIRDVPEEIIIKLDEISRKQNLSREEFLRRNLKTIAVADEIYEVESKYKLLIDKVLGILNLNTIVLKKFMDENLITFEEIDKNGEQLLKEMSEIDE</sequence>